<gene>
    <name evidence="1" type="ORF">PG993_014284</name>
</gene>
<name>A0ABR1RM97_9PEZI</name>
<sequence>MANHGRTWLAFCRVAVSVQTWLRDELRDKLGQDKRDRRARSPPRSLERGLFRGHARADAKGAECYAVISPRRSRPDQTLLAETITKDLASTGYDNRAALLLCKETPIWNNRRLLRAESPKYQHLYAPHTGRLKVYYQPYQWGFMISI</sequence>
<organism evidence="1 2">
    <name type="scientific">Apiospora rasikravindrae</name>
    <dbReference type="NCBI Taxonomy" id="990691"/>
    <lineage>
        <taxon>Eukaryota</taxon>
        <taxon>Fungi</taxon>
        <taxon>Dikarya</taxon>
        <taxon>Ascomycota</taxon>
        <taxon>Pezizomycotina</taxon>
        <taxon>Sordariomycetes</taxon>
        <taxon>Xylariomycetidae</taxon>
        <taxon>Amphisphaeriales</taxon>
        <taxon>Apiosporaceae</taxon>
        <taxon>Apiospora</taxon>
    </lineage>
</organism>
<comment type="caution">
    <text evidence="1">The sequence shown here is derived from an EMBL/GenBank/DDBJ whole genome shotgun (WGS) entry which is preliminary data.</text>
</comment>
<evidence type="ECO:0000313" key="2">
    <source>
        <dbReference type="Proteomes" id="UP001444661"/>
    </source>
</evidence>
<keyword evidence="2" id="KW-1185">Reference proteome</keyword>
<proteinExistence type="predicted"/>
<accession>A0ABR1RM97</accession>
<reference evidence="1 2" key="1">
    <citation type="submission" date="2023-01" db="EMBL/GenBank/DDBJ databases">
        <title>Analysis of 21 Apiospora genomes using comparative genomics revels a genus with tremendous synthesis potential of carbohydrate active enzymes and secondary metabolites.</title>
        <authorList>
            <person name="Sorensen T."/>
        </authorList>
    </citation>
    <scope>NUCLEOTIDE SEQUENCE [LARGE SCALE GENOMIC DNA]</scope>
    <source>
        <strain evidence="1 2">CBS 33761</strain>
    </source>
</reference>
<dbReference type="EMBL" id="JAQQWK010000014">
    <property type="protein sequence ID" value="KAK8016095.1"/>
    <property type="molecule type" value="Genomic_DNA"/>
</dbReference>
<protein>
    <submittedName>
        <fullName evidence="1">Uncharacterized protein</fullName>
    </submittedName>
</protein>
<evidence type="ECO:0000313" key="1">
    <source>
        <dbReference type="EMBL" id="KAK8016095.1"/>
    </source>
</evidence>
<dbReference type="Proteomes" id="UP001444661">
    <property type="component" value="Unassembled WGS sequence"/>
</dbReference>